<dbReference type="Proteomes" id="UP001146793">
    <property type="component" value="Unassembled WGS sequence"/>
</dbReference>
<feature type="region of interest" description="Disordered" evidence="2">
    <location>
        <begin position="1"/>
        <end position="28"/>
    </location>
</feature>
<evidence type="ECO:0000256" key="2">
    <source>
        <dbReference type="SAM" id="MobiDB-lite"/>
    </source>
</evidence>
<protein>
    <submittedName>
        <fullName evidence="3">Uncharacterized protein</fullName>
    </submittedName>
</protein>
<gene>
    <name evidence="3" type="ORF">M0812_08932</name>
</gene>
<keyword evidence="1" id="KW-0175">Coiled coil</keyword>
<name>A0AAV7ZM54_9EUKA</name>
<evidence type="ECO:0000313" key="4">
    <source>
        <dbReference type="Proteomes" id="UP001146793"/>
    </source>
</evidence>
<dbReference type="EMBL" id="JANTQA010000023">
    <property type="protein sequence ID" value="KAJ3443101.1"/>
    <property type="molecule type" value="Genomic_DNA"/>
</dbReference>
<feature type="coiled-coil region" evidence="1">
    <location>
        <begin position="89"/>
        <end position="128"/>
    </location>
</feature>
<reference evidence="3" key="1">
    <citation type="submission" date="2022-08" db="EMBL/GenBank/DDBJ databases">
        <title>Novel sulphate-reducing endosymbionts in the free-living metamonad Anaeramoeba.</title>
        <authorList>
            <person name="Jerlstrom-Hultqvist J."/>
            <person name="Cepicka I."/>
            <person name="Gallot-Lavallee L."/>
            <person name="Salas-Leiva D."/>
            <person name="Curtis B.A."/>
            <person name="Zahonova K."/>
            <person name="Pipaliya S."/>
            <person name="Dacks J."/>
            <person name="Roger A.J."/>
        </authorList>
    </citation>
    <scope>NUCLEOTIDE SEQUENCE</scope>
    <source>
        <strain evidence="3">Busselton2</strain>
    </source>
</reference>
<evidence type="ECO:0000256" key="1">
    <source>
        <dbReference type="SAM" id="Coils"/>
    </source>
</evidence>
<comment type="caution">
    <text evidence="3">The sequence shown here is derived from an EMBL/GenBank/DDBJ whole genome shotgun (WGS) entry which is preliminary data.</text>
</comment>
<sequence length="137" mass="17019">MREELKESREELSKLNDKKEKLHDKKERSERELNNIFFQIDKEKQEHFFKDYKQLKELIKKGQGRFDDEVRDYLKKMEKLLDEQTLNAIFSLMQEQNKLSKKIKEQEKQIDNNEKQILEKKKEIKEREKYIKKKKKK</sequence>
<accession>A0AAV7ZM54</accession>
<proteinExistence type="predicted"/>
<dbReference type="AlphaFoldDB" id="A0AAV7ZM54"/>
<evidence type="ECO:0000313" key="3">
    <source>
        <dbReference type="EMBL" id="KAJ3443101.1"/>
    </source>
</evidence>
<organism evidence="3 4">
    <name type="scientific">Anaeramoeba flamelloides</name>
    <dbReference type="NCBI Taxonomy" id="1746091"/>
    <lineage>
        <taxon>Eukaryota</taxon>
        <taxon>Metamonada</taxon>
        <taxon>Anaeramoebidae</taxon>
        <taxon>Anaeramoeba</taxon>
    </lineage>
</organism>